<protein>
    <submittedName>
        <fullName evidence="1">Uncharacterized protein</fullName>
    </submittedName>
</protein>
<dbReference type="AlphaFoldDB" id="A0A1M5F0H3"/>
<organism evidence="1 2">
    <name type="scientific">Caldanaerobius fijiensis DSM 17918</name>
    <dbReference type="NCBI Taxonomy" id="1121256"/>
    <lineage>
        <taxon>Bacteria</taxon>
        <taxon>Bacillati</taxon>
        <taxon>Bacillota</taxon>
        <taxon>Clostridia</taxon>
        <taxon>Thermoanaerobacterales</taxon>
        <taxon>Thermoanaerobacteraceae</taxon>
        <taxon>Caldanaerobius</taxon>
    </lineage>
</organism>
<proteinExistence type="predicted"/>
<dbReference type="STRING" id="1121256.SAMN02746089_02661"/>
<reference evidence="1 2" key="1">
    <citation type="submission" date="2016-11" db="EMBL/GenBank/DDBJ databases">
        <authorList>
            <person name="Jaros S."/>
            <person name="Januszkiewicz K."/>
            <person name="Wedrychowicz H."/>
        </authorList>
    </citation>
    <scope>NUCLEOTIDE SEQUENCE [LARGE SCALE GENOMIC DNA]</scope>
    <source>
        <strain evidence="1 2">DSM 17918</strain>
    </source>
</reference>
<accession>A0A1M5F0H3</accession>
<evidence type="ECO:0000313" key="2">
    <source>
        <dbReference type="Proteomes" id="UP000184088"/>
    </source>
</evidence>
<keyword evidence="2" id="KW-1185">Reference proteome</keyword>
<evidence type="ECO:0000313" key="1">
    <source>
        <dbReference type="EMBL" id="SHF85050.1"/>
    </source>
</evidence>
<dbReference type="RefSeq" id="WP_073346410.1">
    <property type="nucleotide sequence ID" value="NZ_FQVH01000052.1"/>
</dbReference>
<dbReference type="Proteomes" id="UP000184088">
    <property type="component" value="Unassembled WGS sequence"/>
</dbReference>
<dbReference type="EMBL" id="FQVH01000052">
    <property type="protein sequence ID" value="SHF85050.1"/>
    <property type="molecule type" value="Genomic_DNA"/>
</dbReference>
<sequence>MPRTRKSLIETSADLTPEVLEDKRQTIIAKAVDMAEEVLEALFEEARGGNVAAAKLLLQVAGLIHSGGSMVATQVNVPQITISPEELEELERDLYGKGYLTDD</sequence>
<name>A0A1M5F0H3_9THEO</name>
<gene>
    <name evidence="1" type="ORF">SAMN02746089_02661</name>
</gene>